<feature type="domain" description="HTH cro/C1-type" evidence="3">
    <location>
        <begin position="9"/>
        <end position="63"/>
    </location>
</feature>
<comment type="caution">
    <text evidence="4">The sequence shown here is derived from an EMBL/GenBank/DDBJ whole genome shotgun (WGS) entry which is preliminary data.</text>
</comment>
<dbReference type="GO" id="GO:0003677">
    <property type="term" value="F:DNA binding"/>
    <property type="evidence" value="ECO:0007669"/>
    <property type="project" value="UniProtKB-KW"/>
</dbReference>
<evidence type="ECO:0000256" key="2">
    <source>
        <dbReference type="SAM" id="Phobius"/>
    </source>
</evidence>
<dbReference type="SUPFAM" id="SSF47413">
    <property type="entry name" value="lambda repressor-like DNA-binding domains"/>
    <property type="match status" value="1"/>
</dbReference>
<feature type="transmembrane region" description="Helical" evidence="2">
    <location>
        <begin position="96"/>
        <end position="113"/>
    </location>
</feature>
<evidence type="ECO:0000256" key="1">
    <source>
        <dbReference type="ARBA" id="ARBA00023125"/>
    </source>
</evidence>
<dbReference type="PANTHER" id="PTHR46558:SF13">
    <property type="entry name" value="HTH-TYPE TRANSCRIPTIONAL REGULATOR IMMR"/>
    <property type="match status" value="1"/>
</dbReference>
<reference evidence="4 5" key="1">
    <citation type="journal article" date="2015" name="Genome Announc.">
        <title>Expanding the biotechnology potential of lactobacilli through comparative genomics of 213 strains and associated genera.</title>
        <authorList>
            <person name="Sun Z."/>
            <person name="Harris H.M."/>
            <person name="McCann A."/>
            <person name="Guo C."/>
            <person name="Argimon S."/>
            <person name="Zhang W."/>
            <person name="Yang X."/>
            <person name="Jeffery I.B."/>
            <person name="Cooney J.C."/>
            <person name="Kagawa T.F."/>
            <person name="Liu W."/>
            <person name="Song Y."/>
            <person name="Salvetti E."/>
            <person name="Wrobel A."/>
            <person name="Rasinkangas P."/>
            <person name="Parkhill J."/>
            <person name="Rea M.C."/>
            <person name="O'Sullivan O."/>
            <person name="Ritari J."/>
            <person name="Douillard F.P."/>
            <person name="Paul Ross R."/>
            <person name="Yang R."/>
            <person name="Briner A.E."/>
            <person name="Felis G.E."/>
            <person name="de Vos W.M."/>
            <person name="Barrangou R."/>
            <person name="Klaenhammer T.R."/>
            <person name="Caufield P.W."/>
            <person name="Cui Y."/>
            <person name="Zhang H."/>
            <person name="O'Toole P.W."/>
        </authorList>
    </citation>
    <scope>NUCLEOTIDE SEQUENCE [LARGE SCALE GENOMIC DNA]</scope>
    <source>
        <strain evidence="4 5">DSM 22467</strain>
    </source>
</reference>
<evidence type="ECO:0000259" key="3">
    <source>
        <dbReference type="PROSITE" id="PS50943"/>
    </source>
</evidence>
<gene>
    <name evidence="4" type="ORF">IV54_GL001230</name>
</gene>
<dbReference type="OrthoDB" id="9805856at2"/>
<dbReference type="PATRIC" id="fig|616990.3.peg.1320"/>
<dbReference type="Gene3D" id="1.10.260.40">
    <property type="entry name" value="lambda repressor-like DNA-binding domains"/>
    <property type="match status" value="1"/>
</dbReference>
<dbReference type="InterPro" id="IPR010982">
    <property type="entry name" value="Lambda_DNA-bd_dom_sf"/>
</dbReference>
<proteinExistence type="predicted"/>
<organism evidence="4 5">
    <name type="scientific">Levilactobacillus paucivorans</name>
    <dbReference type="NCBI Taxonomy" id="616990"/>
    <lineage>
        <taxon>Bacteria</taxon>
        <taxon>Bacillati</taxon>
        <taxon>Bacillota</taxon>
        <taxon>Bacilli</taxon>
        <taxon>Lactobacillales</taxon>
        <taxon>Lactobacillaceae</taxon>
        <taxon>Levilactobacillus</taxon>
    </lineage>
</organism>
<dbReference type="InterPro" id="IPR001387">
    <property type="entry name" value="Cro/C1-type_HTH"/>
</dbReference>
<keyword evidence="2" id="KW-0812">Transmembrane</keyword>
<dbReference type="Pfam" id="PF01381">
    <property type="entry name" value="HTH_3"/>
    <property type="match status" value="1"/>
</dbReference>
<dbReference type="EMBL" id="JQCA01000165">
    <property type="protein sequence ID" value="KRN97655.1"/>
    <property type="molecule type" value="Genomic_DNA"/>
</dbReference>
<dbReference type="CDD" id="cd00093">
    <property type="entry name" value="HTH_XRE"/>
    <property type="match status" value="1"/>
</dbReference>
<keyword evidence="2" id="KW-1133">Transmembrane helix</keyword>
<evidence type="ECO:0000313" key="4">
    <source>
        <dbReference type="EMBL" id="KRN97655.1"/>
    </source>
</evidence>
<name>A0A0R2LG20_9LACO</name>
<dbReference type="PANTHER" id="PTHR46558">
    <property type="entry name" value="TRACRIPTIONAL REGULATORY PROTEIN-RELATED-RELATED"/>
    <property type="match status" value="1"/>
</dbReference>
<dbReference type="PROSITE" id="PS50943">
    <property type="entry name" value="HTH_CROC1"/>
    <property type="match status" value="1"/>
</dbReference>
<keyword evidence="2" id="KW-0472">Membrane</keyword>
<keyword evidence="1" id="KW-0238">DNA-binding</keyword>
<dbReference type="AlphaFoldDB" id="A0A0R2LG20"/>
<sequence>MENEFSQQLVKIRRRRNLSQEQLARQLFVSRQSISKWEQGETSPDIGTLVKLANLLQVDLNELVSGEAEGERVRDPETPRQRTSEENFWEFLSNNWWTVIPIMGIVWMMLSGFN</sequence>
<evidence type="ECO:0000313" key="5">
    <source>
        <dbReference type="Proteomes" id="UP000051906"/>
    </source>
</evidence>
<keyword evidence="5" id="KW-1185">Reference proteome</keyword>
<dbReference type="SMART" id="SM00530">
    <property type="entry name" value="HTH_XRE"/>
    <property type="match status" value="1"/>
</dbReference>
<dbReference type="RefSeq" id="WP_057879361.1">
    <property type="nucleotide sequence ID" value="NZ_JQCA01000165.1"/>
</dbReference>
<protein>
    <recommendedName>
        <fullName evidence="3">HTH cro/C1-type domain-containing protein</fullName>
    </recommendedName>
</protein>
<accession>A0A0R2LG20</accession>
<dbReference type="Proteomes" id="UP000051906">
    <property type="component" value="Unassembled WGS sequence"/>
</dbReference>
<dbReference type="STRING" id="616990.IV54_GL001230"/>